<feature type="transmembrane region" description="Helical" evidence="1">
    <location>
        <begin position="52"/>
        <end position="73"/>
    </location>
</feature>
<sequence>MNVILIQVAAIIVAVVSSGIAVFQLFLFLGFPLAEYSWGGKYEGVLPYKMRMISLPSAFLLLFFGFTFLIHSKVIILDFYLPTNIIVVVITIFMGLNTLGNLASKSRKERLVMAPLAAITFIACLFVVITS</sequence>
<keyword evidence="1" id="KW-1133">Transmembrane helix</keyword>
<keyword evidence="3" id="KW-1185">Reference proteome</keyword>
<gene>
    <name evidence="2" type="ORF">G4D63_19795</name>
</gene>
<accession>A0A6M0QCH0</accession>
<keyword evidence="1" id="KW-0472">Membrane</keyword>
<reference evidence="2 3" key="1">
    <citation type="submission" date="2020-02" db="EMBL/GenBank/DDBJ databases">
        <title>Bacillus aquiflavi sp. nov., isolated from yellow water of strong flavor Chinese baijiu in Yibin region of China.</title>
        <authorList>
            <person name="Xie J."/>
        </authorList>
    </citation>
    <scope>NUCLEOTIDE SEQUENCE [LARGE SCALE GENOMIC DNA]</scope>
    <source>
        <strain evidence="2 3">SA4</strain>
    </source>
</reference>
<feature type="transmembrane region" description="Helical" evidence="1">
    <location>
        <begin position="111"/>
        <end position="129"/>
    </location>
</feature>
<comment type="caution">
    <text evidence="2">The sequence shown here is derived from an EMBL/GenBank/DDBJ whole genome shotgun (WGS) entry which is preliminary data.</text>
</comment>
<dbReference type="AlphaFoldDB" id="A0A6M0QCH0"/>
<dbReference type="Proteomes" id="UP000481043">
    <property type="component" value="Unassembled WGS sequence"/>
</dbReference>
<evidence type="ECO:0000256" key="1">
    <source>
        <dbReference type="SAM" id="Phobius"/>
    </source>
</evidence>
<feature type="transmembrane region" description="Helical" evidence="1">
    <location>
        <begin position="79"/>
        <end position="99"/>
    </location>
</feature>
<proteinExistence type="predicted"/>
<organism evidence="2 3">
    <name type="scientific">Bacillus mesophilus</name>
    <dbReference type="NCBI Taxonomy" id="1808955"/>
    <lineage>
        <taxon>Bacteria</taxon>
        <taxon>Bacillati</taxon>
        <taxon>Bacillota</taxon>
        <taxon>Bacilli</taxon>
        <taxon>Bacillales</taxon>
        <taxon>Bacillaceae</taxon>
        <taxon>Bacillus</taxon>
    </lineage>
</organism>
<feature type="transmembrane region" description="Helical" evidence="1">
    <location>
        <begin position="6"/>
        <end position="31"/>
    </location>
</feature>
<dbReference type="RefSeq" id="WP_163181813.1">
    <property type="nucleotide sequence ID" value="NZ_JAAIWM010000011.1"/>
</dbReference>
<evidence type="ECO:0000313" key="2">
    <source>
        <dbReference type="EMBL" id="NEY73947.1"/>
    </source>
</evidence>
<keyword evidence="1" id="KW-0812">Transmembrane</keyword>
<dbReference type="EMBL" id="JAAIWM010000011">
    <property type="protein sequence ID" value="NEY73947.1"/>
    <property type="molecule type" value="Genomic_DNA"/>
</dbReference>
<evidence type="ECO:0000313" key="3">
    <source>
        <dbReference type="Proteomes" id="UP000481043"/>
    </source>
</evidence>
<name>A0A6M0QCH0_9BACI</name>
<protein>
    <submittedName>
        <fullName evidence="2">Uncharacterized protein</fullName>
    </submittedName>
</protein>